<dbReference type="SUPFAM" id="SSF54862">
    <property type="entry name" value="4Fe-4S ferredoxins"/>
    <property type="match status" value="1"/>
</dbReference>
<dbReference type="SUPFAM" id="SSF53706">
    <property type="entry name" value="Formate dehydrogenase/DMSO reductase, domains 1-3"/>
    <property type="match status" value="1"/>
</dbReference>
<dbReference type="Gene3D" id="2.20.25.90">
    <property type="entry name" value="ADC-like domains"/>
    <property type="match status" value="1"/>
</dbReference>
<dbReference type="AlphaFoldDB" id="A0AB39XR76"/>
<dbReference type="CDD" id="cd10551">
    <property type="entry name" value="PsrB"/>
    <property type="match status" value="1"/>
</dbReference>
<protein>
    <submittedName>
        <fullName evidence="2">4Fe-4S dicluster domain-containing protein</fullName>
    </submittedName>
</protein>
<dbReference type="PANTHER" id="PTHR42783:SF3">
    <property type="entry name" value="GLUTAMATE SYNTHASE [NADPH] SMALL CHAIN-RELATED"/>
    <property type="match status" value="1"/>
</dbReference>
<dbReference type="Gene3D" id="3.30.70.20">
    <property type="match status" value="2"/>
</dbReference>
<organism evidence="2">
    <name type="scientific">Bradyrhizobium sp. LLZ17</name>
    <dbReference type="NCBI Taxonomy" id="3239388"/>
    <lineage>
        <taxon>Bacteria</taxon>
        <taxon>Pseudomonadati</taxon>
        <taxon>Pseudomonadota</taxon>
        <taxon>Alphaproteobacteria</taxon>
        <taxon>Hyphomicrobiales</taxon>
        <taxon>Nitrobacteraceae</taxon>
        <taxon>Bradyrhizobium</taxon>
    </lineage>
</organism>
<dbReference type="RefSeq" id="WP_369725714.1">
    <property type="nucleotide sequence ID" value="NZ_CP165734.1"/>
</dbReference>
<dbReference type="PANTHER" id="PTHR42783">
    <property type="entry name" value="GLUTAMATE SYNTHASE [NADPH] SMALL CHAIN"/>
    <property type="match status" value="1"/>
</dbReference>
<dbReference type="SUPFAM" id="SSF50692">
    <property type="entry name" value="ADC-like"/>
    <property type="match status" value="1"/>
</dbReference>
<evidence type="ECO:0000259" key="1">
    <source>
        <dbReference type="PROSITE" id="PS51379"/>
    </source>
</evidence>
<name>A0AB39XR76_9BRAD</name>
<dbReference type="Pfam" id="PF12838">
    <property type="entry name" value="Fer4_7"/>
    <property type="match status" value="2"/>
</dbReference>
<evidence type="ECO:0000313" key="2">
    <source>
        <dbReference type="EMBL" id="XDV60358.1"/>
    </source>
</evidence>
<dbReference type="InterPro" id="IPR017896">
    <property type="entry name" value="4Fe4S_Fe-S-bd"/>
</dbReference>
<gene>
    <name evidence="2" type="ORF">AB8Z38_14020</name>
</gene>
<reference evidence="2" key="1">
    <citation type="submission" date="2024-08" db="EMBL/GenBank/DDBJ databases">
        <authorList>
            <person name="Chaddad Z."/>
            <person name="Lamrabet M."/>
            <person name="Bouhnik O."/>
            <person name="Alami S."/>
            <person name="Wipf D."/>
            <person name="Courty P.E."/>
            <person name="Missbah El Idrissi M."/>
        </authorList>
    </citation>
    <scope>NUCLEOTIDE SEQUENCE</scope>
    <source>
        <strain evidence="2">LLZ17</strain>
    </source>
</reference>
<dbReference type="Gene3D" id="2.40.40.20">
    <property type="match status" value="1"/>
</dbReference>
<accession>A0AB39XR76</accession>
<dbReference type="CDD" id="cd02784">
    <property type="entry name" value="MopB_CT_PHLH"/>
    <property type="match status" value="1"/>
</dbReference>
<sequence>MPQIDQLPVKMVPRVAGPKLDRRQALSLLAAGVASGLAACSRPDEQIIPYVRMPDRLVPGEPMKFATTLALSGYGRGVLVSSVDGRPIKIEGNPRHPASLGATDVFMEAAVLSLYDPDRSRTTLHDGALAPAEAFGAALLGQNRLLKQRSGEGLRLLTGRVSSPTLLRQIEDLLGRFPKAAWHAYDPADDVNARAGAMLAYGRHLETVPHLARTSVVVALGADPLGHGPDQLRNARGFAEHRQPQNDGFSRLYCLEAAPTLTGAKADHRLALRPAIMNEVALAIAKSLGAAVRDPAVPDNLKELVGKITSDLNSSPDSSIVLAGPTLSAETHALVHWINARLNAPLDLIDAMDQTPAGRRPGTLGELVRDLEGGGVDQLVTLGVNPAYDAPADLNFTNASGKAAFRLHVGCYADETAALSNWHVPLSHPLEAWSDLRSIDGTASLVQPLIRPLYRTHTEHELVALLTSGDMASPRDLVRQTWQAQGGADFETWWTRALHDGVIAGSAAAPVRPAQPKLPQIPEPGAASGFQVVLQADPGIWDGSFANNAWLQECPKPLTKQVWGNALALNPEDARQRGVSDGEVVSIRSGEASIDAPVLIEPSAAVGVGSLALGYGRNRAGAIGNGIGCDANRLRTAKNPWTVTQAVIARTGRNQEPLTTQNIVRAADYVSELYPVRKLAEAARTRSSPEEEHAPSLLPEKAPRSGDGYAWAMVIDTSLCIGCNACVVACQAENNVPVVGPEEVARGRDMHWLRVDAYDRGTVADPALGFQPVPCMHCEHAPCEPVCPVAASVHDSEGLNAQVYNRCIGTRFCEANCPYKVRRFNFRGYADGQEYANLGFESYLAQKNPEVTVRARGVMEKCTYCVQRISSARRAAEREDRVIGTDQVRTACQNACPTSAIVFGDVNQNGSSVSRRKSDPRHYALLGHLDTRPRTTYLADVRNPPSLDGDGK</sequence>
<dbReference type="EMBL" id="CP165734">
    <property type="protein sequence ID" value="XDV60358.1"/>
    <property type="molecule type" value="Genomic_DNA"/>
</dbReference>
<feature type="domain" description="4Fe-4S ferredoxin-type" evidence="1">
    <location>
        <begin position="711"/>
        <end position="741"/>
    </location>
</feature>
<dbReference type="PROSITE" id="PS51379">
    <property type="entry name" value="4FE4S_FER_2"/>
    <property type="match status" value="1"/>
</dbReference>
<dbReference type="InterPro" id="IPR009010">
    <property type="entry name" value="Asp_de-COase-like_dom_sf"/>
</dbReference>
<proteinExistence type="predicted"/>